<dbReference type="Pfam" id="PF20987">
    <property type="entry name" value="I-TevI_DNA-bd"/>
    <property type="match status" value="1"/>
</dbReference>
<evidence type="ECO:0000256" key="1">
    <source>
        <dbReference type="ARBA" id="ARBA00001946"/>
    </source>
</evidence>
<gene>
    <name evidence="4" type="ORF">EpJSE_00154</name>
</gene>
<keyword evidence="5" id="KW-1185">Reference proteome</keyword>
<dbReference type="GO" id="GO:0004519">
    <property type="term" value="F:endonuclease activity"/>
    <property type="evidence" value="ECO:0007669"/>
    <property type="project" value="UniProtKB-KW"/>
</dbReference>
<evidence type="ECO:0000313" key="4">
    <source>
        <dbReference type="EMBL" id="ACL78103.1"/>
    </source>
</evidence>
<dbReference type="CDD" id="cd10444">
    <property type="entry name" value="GIY-YIG_SegABCDEFG"/>
    <property type="match status" value="1"/>
</dbReference>
<organism evidence="4 5">
    <name type="scientific">Escherichia phage JSE</name>
    <dbReference type="NCBI Taxonomy" id="576789"/>
    <lineage>
        <taxon>Viruses</taxon>
        <taxon>Duplodnaviria</taxon>
        <taxon>Heunggongvirae</taxon>
        <taxon>Uroviricota</taxon>
        <taxon>Caudoviricetes</taxon>
        <taxon>Pantevenvirales</taxon>
        <taxon>Straboviridae</taxon>
        <taxon>Krischvirus</taxon>
        <taxon>Krischvirus jse</taxon>
    </lineage>
</organism>
<evidence type="ECO:0000256" key="2">
    <source>
        <dbReference type="ARBA" id="ARBA00022842"/>
    </source>
</evidence>
<evidence type="ECO:0000313" key="5">
    <source>
        <dbReference type="Proteomes" id="UP000001474"/>
    </source>
</evidence>
<dbReference type="PROSITE" id="PS50164">
    <property type="entry name" value="GIY_YIG"/>
    <property type="match status" value="1"/>
</dbReference>
<evidence type="ECO:0000259" key="3">
    <source>
        <dbReference type="PROSITE" id="PS50164"/>
    </source>
</evidence>
<comment type="cofactor">
    <cofactor evidence="1">
        <name>Mg(2+)</name>
        <dbReference type="ChEBI" id="CHEBI:18420"/>
    </cofactor>
</comment>
<proteinExistence type="predicted"/>
<keyword evidence="4" id="KW-0378">Hydrolase</keyword>
<accession>C4MYX2</accession>
<dbReference type="EMBL" id="EU863408">
    <property type="protein sequence ID" value="ACL78103.1"/>
    <property type="molecule type" value="Genomic_DNA"/>
</dbReference>
<protein>
    <submittedName>
        <fullName evidence="4">Homing endonuclease</fullName>
    </submittedName>
</protein>
<dbReference type="SUPFAM" id="SSF82771">
    <property type="entry name" value="GIY-YIG endonuclease"/>
    <property type="match status" value="1"/>
</dbReference>
<dbReference type="Proteomes" id="UP000001474">
    <property type="component" value="Segment"/>
</dbReference>
<keyword evidence="4" id="KW-0255">Endonuclease</keyword>
<dbReference type="InterPro" id="IPR048681">
    <property type="entry name" value="I-TevI_DNA-bd"/>
</dbReference>
<dbReference type="KEGG" id="vg:7943194"/>
<sequence length="251" mass="29118">MKNYYLYEIKNNINGKIYVGIRGYDGDISQDPYMGSGLTLKRSIKKNGIENFTKTILKTFDSWKEARKAEREIVTEEFVKREDTYNVSVGGQGGNTHAGMSEERRKLASERHAEANRNRVWKQESRDKVSARFKGHKLSQKQIDALKKANTGRKFTEEHKFKIGKTWRGKKRPDIGEKVAAKLTGRKLPPEHVAAITQNTPRGKQHFRAKRFFIDDMEFYILSDAAKMFGISYKTVKARLLSDKFPTWRYE</sequence>
<keyword evidence="4" id="KW-0540">Nuclease</keyword>
<name>C4MYX2_9CAUD</name>
<dbReference type="SUPFAM" id="SSF64496">
    <property type="entry name" value="DNA-binding domain of intron-encoded endonucleases"/>
    <property type="match status" value="1"/>
</dbReference>
<dbReference type="SMART" id="SM00465">
    <property type="entry name" value="GIYc"/>
    <property type="match status" value="1"/>
</dbReference>
<dbReference type="GeneID" id="7943194"/>
<dbReference type="InterPro" id="IPR035901">
    <property type="entry name" value="GIY-YIG_endonuc_sf"/>
</dbReference>
<reference evidence="4 5" key="1">
    <citation type="journal article" date="2009" name="Virology">
        <title>T4 phages against Escherichia coli diarrhea: potential and problems.</title>
        <authorList>
            <person name="Denou E."/>
            <person name="Bruttin A."/>
            <person name="Barretto C."/>
            <person name="Ngom-Bru C."/>
            <person name="Brussow H."/>
            <person name="Zuber S."/>
        </authorList>
    </citation>
    <scope>NUCLEOTIDE SEQUENCE</scope>
</reference>
<dbReference type="RefSeq" id="YP_002922226.1">
    <property type="nucleotide sequence ID" value="NC_012740.1"/>
</dbReference>
<dbReference type="InterPro" id="IPR000305">
    <property type="entry name" value="GIY-YIG_endonuc"/>
</dbReference>
<feature type="domain" description="GIY-YIG" evidence="3">
    <location>
        <begin position="2"/>
        <end position="87"/>
    </location>
</feature>
<keyword evidence="2" id="KW-0460">Magnesium</keyword>